<feature type="binding site" evidence="16">
    <location>
        <position position="64"/>
    </location>
    <ligand>
        <name>[4Fe-4S] cluster</name>
        <dbReference type="ChEBI" id="CHEBI:49883"/>
        <note>4Fe-4S-S-AdoMet</note>
    </ligand>
</feature>
<feature type="binding site" evidence="15">
    <location>
        <position position="58"/>
    </location>
    <ligand>
        <name>S-adenosyl-L-methionine</name>
        <dbReference type="ChEBI" id="CHEBI:59789"/>
        <label>1</label>
    </ligand>
</feature>
<keyword evidence="8 14" id="KW-0479">Metal-binding</keyword>
<dbReference type="Proteomes" id="UP000321532">
    <property type="component" value="Unassembled WGS sequence"/>
</dbReference>
<sequence length="456" mass="52029">MSLTNEYLIQKYNVPAPRYTSYPTVPYWDTDRPAASQWFEVVKRTFTESNQQKGISLYIHLPFCEVLCTYCGCNTRITKNHGVEAGYINTLLLEWEQYLQHFPEKPIIRELHLGGGTPTFFSPENLRLLLEGIFAQAEIHPEREFSFEGHPNNTTTEHLQALYDLGFRRVSYGIQDFDEKVQRTINRIQPFANVERATLEARRIGYESVNFDLIYGLPYQTLESVGSTIDKVNLLRPDRIAFYSYAHVPWLKPGQRSYTDKDLPDSAAKRALYELGLEKFKALGYTDIGMDHFALPKDPLYTALQNKTLHRNFMGYTTCHTDLLIGLGCSSISDAKYAYLQNQKKVEDYKLNLQTGELPILKGHFLTDEDLLVKEAILAIACKGELVFTDALLEILPADAWVSLLNMETEGLLLLHDTGLTVTDLGKAFIRNICMVFDRRHQAQATAGQQVFSKAI</sequence>
<proteinExistence type="inferred from homology"/>
<evidence type="ECO:0000256" key="15">
    <source>
        <dbReference type="PIRSR" id="PIRSR000167-1"/>
    </source>
</evidence>
<reference evidence="18 19" key="1">
    <citation type="submission" date="2019-07" db="EMBL/GenBank/DDBJ databases">
        <title>Whole genome shotgun sequence of Adhaeribacter aerolatus NBRC 106133.</title>
        <authorList>
            <person name="Hosoyama A."/>
            <person name="Uohara A."/>
            <person name="Ohji S."/>
            <person name="Ichikawa N."/>
        </authorList>
    </citation>
    <scope>NUCLEOTIDE SEQUENCE [LARGE SCALE GENOMIC DNA]</scope>
    <source>
        <strain evidence="18 19">NBRC 106133</strain>
    </source>
</reference>
<dbReference type="GO" id="GO:0005737">
    <property type="term" value="C:cytoplasm"/>
    <property type="evidence" value="ECO:0007669"/>
    <property type="project" value="UniProtKB-SubCell"/>
</dbReference>
<evidence type="ECO:0000256" key="1">
    <source>
        <dbReference type="ARBA" id="ARBA00004496"/>
    </source>
</evidence>
<dbReference type="InterPro" id="IPR013785">
    <property type="entry name" value="Aldolase_TIM"/>
</dbReference>
<dbReference type="InterPro" id="IPR034505">
    <property type="entry name" value="Coproporphyrinogen-III_oxidase"/>
</dbReference>
<dbReference type="GO" id="GO:0051539">
    <property type="term" value="F:4 iron, 4 sulfur cluster binding"/>
    <property type="evidence" value="ECO:0007669"/>
    <property type="project" value="UniProtKB-KW"/>
</dbReference>
<evidence type="ECO:0000256" key="9">
    <source>
        <dbReference type="ARBA" id="ARBA00023002"/>
    </source>
</evidence>
<evidence type="ECO:0000256" key="3">
    <source>
        <dbReference type="ARBA" id="ARBA00005493"/>
    </source>
</evidence>
<feature type="binding site" evidence="16">
    <location>
        <position position="71"/>
    </location>
    <ligand>
        <name>[4Fe-4S] cluster</name>
        <dbReference type="ChEBI" id="CHEBI:49883"/>
        <note>4Fe-4S-S-AdoMet</note>
    </ligand>
</feature>
<feature type="binding site" evidence="15">
    <location>
        <begin position="116"/>
        <end position="117"/>
    </location>
    <ligand>
        <name>S-adenosyl-L-methionine</name>
        <dbReference type="ChEBI" id="CHEBI:59789"/>
        <label>2</label>
    </ligand>
</feature>
<evidence type="ECO:0000256" key="12">
    <source>
        <dbReference type="ARBA" id="ARBA00023244"/>
    </source>
</evidence>
<evidence type="ECO:0000256" key="11">
    <source>
        <dbReference type="ARBA" id="ARBA00023014"/>
    </source>
</evidence>
<feature type="binding site" evidence="15">
    <location>
        <position position="246"/>
    </location>
    <ligand>
        <name>S-adenosyl-L-methionine</name>
        <dbReference type="ChEBI" id="CHEBI:59789"/>
        <label>2</label>
    </ligand>
</feature>
<evidence type="ECO:0000256" key="4">
    <source>
        <dbReference type="ARBA" id="ARBA00011245"/>
    </source>
</evidence>
<feature type="binding site" evidence="15">
    <location>
        <position position="212"/>
    </location>
    <ligand>
        <name>S-adenosyl-L-methionine</name>
        <dbReference type="ChEBI" id="CHEBI:59789"/>
        <label>2</label>
    </ligand>
</feature>
<dbReference type="InterPro" id="IPR007197">
    <property type="entry name" value="rSAM"/>
</dbReference>
<dbReference type="GO" id="GO:0051989">
    <property type="term" value="F:coproporphyrinogen dehydrogenase activity"/>
    <property type="evidence" value="ECO:0007669"/>
    <property type="project" value="UniProtKB-EC"/>
</dbReference>
<dbReference type="PANTHER" id="PTHR13932:SF6">
    <property type="entry name" value="OXYGEN-INDEPENDENT COPROPORPHYRINOGEN III OXIDASE"/>
    <property type="match status" value="1"/>
</dbReference>
<dbReference type="InterPro" id="IPR006638">
    <property type="entry name" value="Elp3/MiaA/NifB-like_rSAM"/>
</dbReference>
<dbReference type="CDD" id="cd01335">
    <property type="entry name" value="Radical_SAM"/>
    <property type="match status" value="1"/>
</dbReference>
<evidence type="ECO:0000259" key="17">
    <source>
        <dbReference type="PROSITE" id="PS51918"/>
    </source>
</evidence>
<dbReference type="Gene3D" id="1.10.10.920">
    <property type="match status" value="1"/>
</dbReference>
<keyword evidence="12 14" id="KW-0627">Porphyrin biosynthesis</keyword>
<dbReference type="GO" id="GO:0046872">
    <property type="term" value="F:metal ion binding"/>
    <property type="evidence" value="ECO:0007669"/>
    <property type="project" value="UniProtKB-KW"/>
</dbReference>
<comment type="subcellular location">
    <subcellularLocation>
        <location evidence="1 14">Cytoplasm</location>
    </subcellularLocation>
</comment>
<comment type="similarity">
    <text evidence="3 14">Belongs to the anaerobic coproporphyrinogen-III oxidase family.</text>
</comment>
<dbReference type="PANTHER" id="PTHR13932">
    <property type="entry name" value="COPROPORPHYRINIGEN III OXIDASE"/>
    <property type="match status" value="1"/>
</dbReference>
<dbReference type="Gene3D" id="3.20.20.70">
    <property type="entry name" value="Aldolase class I"/>
    <property type="match status" value="1"/>
</dbReference>
<dbReference type="OrthoDB" id="9808022at2"/>
<evidence type="ECO:0000256" key="2">
    <source>
        <dbReference type="ARBA" id="ARBA00004785"/>
    </source>
</evidence>
<evidence type="ECO:0000256" key="8">
    <source>
        <dbReference type="ARBA" id="ARBA00022723"/>
    </source>
</evidence>
<dbReference type="Pfam" id="PF04055">
    <property type="entry name" value="Radical_SAM"/>
    <property type="match status" value="1"/>
</dbReference>
<dbReference type="InterPro" id="IPR004558">
    <property type="entry name" value="Coprogen_oxidase_HemN"/>
</dbReference>
<feature type="domain" description="Radical SAM core" evidence="17">
    <location>
        <begin position="49"/>
        <end position="286"/>
    </location>
</feature>
<evidence type="ECO:0000313" key="19">
    <source>
        <dbReference type="Proteomes" id="UP000321532"/>
    </source>
</evidence>
<accession>A0A512B343</accession>
<keyword evidence="6 14" id="KW-0963">Cytoplasm</keyword>
<keyword evidence="11 14" id="KW-0411">Iron-sulfur</keyword>
<name>A0A512B343_9BACT</name>
<dbReference type="EMBL" id="BJYS01000036">
    <property type="protein sequence ID" value="GEO06380.1"/>
    <property type="molecule type" value="Genomic_DNA"/>
</dbReference>
<organism evidence="18 19">
    <name type="scientific">Adhaeribacter aerolatus</name>
    <dbReference type="NCBI Taxonomy" id="670289"/>
    <lineage>
        <taxon>Bacteria</taxon>
        <taxon>Pseudomonadati</taxon>
        <taxon>Bacteroidota</taxon>
        <taxon>Cytophagia</taxon>
        <taxon>Cytophagales</taxon>
        <taxon>Hymenobacteraceae</taxon>
        <taxon>Adhaeribacter</taxon>
    </lineage>
</organism>
<keyword evidence="7 14" id="KW-0949">S-adenosyl-L-methionine</keyword>
<comment type="catalytic activity">
    <reaction evidence="13 14">
        <text>coproporphyrinogen III + 2 S-adenosyl-L-methionine = protoporphyrinogen IX + 2 5'-deoxyadenosine + 2 L-methionine + 2 CO2</text>
        <dbReference type="Rhea" id="RHEA:15425"/>
        <dbReference type="ChEBI" id="CHEBI:16526"/>
        <dbReference type="ChEBI" id="CHEBI:17319"/>
        <dbReference type="ChEBI" id="CHEBI:57307"/>
        <dbReference type="ChEBI" id="CHEBI:57309"/>
        <dbReference type="ChEBI" id="CHEBI:57844"/>
        <dbReference type="ChEBI" id="CHEBI:59789"/>
        <dbReference type="EC" id="1.3.98.3"/>
    </reaction>
</comment>
<comment type="cofactor">
    <cofactor evidence="14 16">
        <name>[4Fe-4S] cluster</name>
        <dbReference type="ChEBI" id="CHEBI:49883"/>
    </cofactor>
    <text evidence="14 16">Binds 1 [4Fe-4S] cluster. The cluster is coordinated with 3 cysteines and an exchangeable S-adenosyl-L-methionine.</text>
</comment>
<feature type="binding site" evidence="15">
    <location>
        <position position="175"/>
    </location>
    <ligand>
        <name>S-adenosyl-L-methionine</name>
        <dbReference type="ChEBI" id="CHEBI:59789"/>
        <label>2</label>
    </ligand>
</feature>
<evidence type="ECO:0000256" key="5">
    <source>
        <dbReference type="ARBA" id="ARBA00022485"/>
    </source>
</evidence>
<dbReference type="RefSeq" id="WP_146902292.1">
    <property type="nucleotide sequence ID" value="NZ_BJYS01000036.1"/>
</dbReference>
<keyword evidence="10 14" id="KW-0408">Iron</keyword>
<dbReference type="EC" id="1.3.98.3" evidence="14"/>
<evidence type="ECO:0000256" key="16">
    <source>
        <dbReference type="PIRSR" id="PIRSR000167-2"/>
    </source>
</evidence>
<dbReference type="GO" id="GO:0004109">
    <property type="term" value="F:coproporphyrinogen oxidase activity"/>
    <property type="evidence" value="ECO:0007669"/>
    <property type="project" value="InterPro"/>
</dbReference>
<comment type="caution">
    <text evidence="18">The sequence shown here is derived from an EMBL/GenBank/DDBJ whole genome shotgun (WGS) entry which is preliminary data.</text>
</comment>
<feature type="binding site" evidence="15">
    <location>
        <position position="332"/>
    </location>
    <ligand>
        <name>S-adenosyl-L-methionine</name>
        <dbReference type="ChEBI" id="CHEBI:59789"/>
        <label>1</label>
    </ligand>
</feature>
<keyword evidence="9 14" id="KW-0560">Oxidoreductase</keyword>
<dbReference type="InterPro" id="IPR058240">
    <property type="entry name" value="rSAM_sf"/>
</dbReference>
<evidence type="ECO:0000256" key="7">
    <source>
        <dbReference type="ARBA" id="ARBA00022691"/>
    </source>
</evidence>
<comment type="subunit">
    <text evidence="4">Monomer.</text>
</comment>
<dbReference type="UniPathway" id="UPA00251">
    <property type="reaction ID" value="UER00323"/>
</dbReference>
<keyword evidence="5 14" id="KW-0004">4Fe-4S</keyword>
<feature type="binding site" evidence="15">
    <location>
        <position position="148"/>
    </location>
    <ligand>
        <name>S-adenosyl-L-methionine</name>
        <dbReference type="ChEBI" id="CHEBI:59789"/>
        <label>1</label>
    </ligand>
</feature>
<dbReference type="PIRSF" id="PIRSF000167">
    <property type="entry name" value="HemN"/>
    <property type="match status" value="1"/>
</dbReference>
<dbReference type="PROSITE" id="PS51918">
    <property type="entry name" value="RADICAL_SAM"/>
    <property type="match status" value="1"/>
</dbReference>
<dbReference type="AlphaFoldDB" id="A0A512B343"/>
<evidence type="ECO:0000313" key="18">
    <source>
        <dbReference type="EMBL" id="GEO06380.1"/>
    </source>
</evidence>
<feature type="binding site" evidence="15">
    <location>
        <begin position="70"/>
        <end position="72"/>
    </location>
    <ligand>
        <name>S-adenosyl-L-methionine</name>
        <dbReference type="ChEBI" id="CHEBI:59789"/>
        <label>2</label>
    </ligand>
</feature>
<evidence type="ECO:0000256" key="14">
    <source>
        <dbReference type="PIRNR" id="PIRNR000167"/>
    </source>
</evidence>
<evidence type="ECO:0000256" key="10">
    <source>
        <dbReference type="ARBA" id="ARBA00023004"/>
    </source>
</evidence>
<feature type="binding site" evidence="15">
    <location>
        <position position="187"/>
    </location>
    <ligand>
        <name>S-adenosyl-L-methionine</name>
        <dbReference type="ChEBI" id="CHEBI:59789"/>
        <label>2</label>
    </ligand>
</feature>
<comment type="pathway">
    <text evidence="2 14">Porphyrin-containing compound metabolism; protoporphyrin-IX biosynthesis; protoporphyrinogen-IX from coproporphyrinogen-III (AdoMet route): step 1/1.</text>
</comment>
<dbReference type="SFLD" id="SFLDG01065">
    <property type="entry name" value="anaerobic_coproporphyrinogen-I"/>
    <property type="match status" value="1"/>
</dbReference>
<keyword evidence="19" id="KW-1185">Reference proteome</keyword>
<gene>
    <name evidence="18" type="primary">hemN</name>
    <name evidence="18" type="ORF">AAE02nite_40440</name>
</gene>
<evidence type="ECO:0000256" key="6">
    <source>
        <dbReference type="ARBA" id="ARBA00022490"/>
    </source>
</evidence>
<protein>
    <recommendedName>
        <fullName evidence="14">Coproporphyrinogen-III oxidase</fullName>
        <ecNumber evidence="14">1.3.98.3</ecNumber>
    </recommendedName>
</protein>
<feature type="binding site" evidence="16">
    <location>
        <position position="68"/>
    </location>
    <ligand>
        <name>[4Fe-4S] cluster</name>
        <dbReference type="ChEBI" id="CHEBI:49883"/>
        <note>4Fe-4S-S-AdoMet</note>
    </ligand>
</feature>
<dbReference type="GO" id="GO:0006782">
    <property type="term" value="P:protoporphyrinogen IX biosynthetic process"/>
    <property type="evidence" value="ECO:0007669"/>
    <property type="project" value="UniProtKB-UniPathway"/>
</dbReference>
<evidence type="ECO:0000256" key="13">
    <source>
        <dbReference type="ARBA" id="ARBA00048321"/>
    </source>
</evidence>
<dbReference type="SFLD" id="SFLDS00029">
    <property type="entry name" value="Radical_SAM"/>
    <property type="match status" value="1"/>
</dbReference>
<dbReference type="SUPFAM" id="SSF102114">
    <property type="entry name" value="Radical SAM enzymes"/>
    <property type="match status" value="1"/>
</dbReference>
<dbReference type="NCBIfam" id="TIGR00538">
    <property type="entry name" value="hemN"/>
    <property type="match status" value="1"/>
</dbReference>
<feature type="binding site" evidence="15">
    <location>
        <position position="115"/>
    </location>
    <ligand>
        <name>S-adenosyl-L-methionine</name>
        <dbReference type="ChEBI" id="CHEBI:59789"/>
        <label>1</label>
    </ligand>
</feature>
<dbReference type="SMART" id="SM00729">
    <property type="entry name" value="Elp3"/>
    <property type="match status" value="1"/>
</dbReference>